<feature type="signal peptide" evidence="13">
    <location>
        <begin position="1"/>
        <end position="18"/>
    </location>
</feature>
<gene>
    <name evidence="15" type="primary">Dana\GF15291</name>
    <name evidence="15" type="synonym">dana_GLEANR_16057</name>
    <name evidence="15" type="ORF">GF15291</name>
</gene>
<dbReference type="PROSITE" id="PS00134">
    <property type="entry name" value="TRYPSIN_HIS"/>
    <property type="match status" value="1"/>
</dbReference>
<dbReference type="Pfam" id="PF00089">
    <property type="entry name" value="Trypsin"/>
    <property type="match status" value="1"/>
</dbReference>
<accession>B3MJ97</accession>
<evidence type="ECO:0000313" key="16">
    <source>
        <dbReference type="Proteomes" id="UP000007801"/>
    </source>
</evidence>
<dbReference type="HOGENOM" id="CLU_006842_7_0_1"/>
<evidence type="ECO:0000256" key="10">
    <source>
        <dbReference type="ARBA" id="ARBA00036320"/>
    </source>
</evidence>
<dbReference type="GeneID" id="6498104"/>
<dbReference type="PROSITE" id="PS50240">
    <property type="entry name" value="TRYPSIN_DOM"/>
    <property type="match status" value="1"/>
</dbReference>
<dbReference type="FunFam" id="2.40.10.10:FF:000077">
    <property type="entry name" value="Predicted protein"/>
    <property type="match status" value="1"/>
</dbReference>
<dbReference type="PANTHER" id="PTHR24276">
    <property type="entry name" value="POLYSERASE-RELATED"/>
    <property type="match status" value="1"/>
</dbReference>
<evidence type="ECO:0000313" key="15">
    <source>
        <dbReference type="EMBL" id="EDV31307.1"/>
    </source>
</evidence>
<name>B3MJ97_DROAN</name>
<dbReference type="EMBL" id="CH902620">
    <property type="protein sequence ID" value="EDV31307.1"/>
    <property type="molecule type" value="Genomic_DNA"/>
</dbReference>
<keyword evidence="16" id="KW-1185">Reference proteome</keyword>
<dbReference type="InterPro" id="IPR001254">
    <property type="entry name" value="Trypsin_dom"/>
</dbReference>
<evidence type="ECO:0000256" key="2">
    <source>
        <dbReference type="ARBA" id="ARBA00007664"/>
    </source>
</evidence>
<dbReference type="KEGG" id="dan:6498104"/>
<dbReference type="CDD" id="cd00190">
    <property type="entry name" value="Tryp_SPc"/>
    <property type="match status" value="1"/>
</dbReference>
<evidence type="ECO:0000256" key="6">
    <source>
        <dbReference type="ARBA" id="ARBA00022801"/>
    </source>
</evidence>
<dbReference type="EC" id="3.4.21.4" evidence="11"/>
<comment type="subcellular location">
    <subcellularLocation>
        <location evidence="1">Secreted</location>
        <location evidence="1">Extracellular space</location>
    </subcellularLocation>
</comment>
<keyword evidence="4 12" id="KW-0645">Protease</keyword>
<evidence type="ECO:0000256" key="13">
    <source>
        <dbReference type="SAM" id="SignalP"/>
    </source>
</evidence>
<comment type="catalytic activity">
    <reaction evidence="10">
        <text>Preferential cleavage: Arg-|-Xaa, Lys-|-Xaa.</text>
        <dbReference type="EC" id="3.4.21.4"/>
    </reaction>
</comment>
<keyword evidence="9" id="KW-1015">Disulfide bond</keyword>
<protein>
    <recommendedName>
        <fullName evidence="11">trypsin</fullName>
        <ecNumber evidence="11">3.4.21.4</ecNumber>
    </recommendedName>
</protein>
<evidence type="ECO:0000259" key="14">
    <source>
        <dbReference type="PROSITE" id="PS50240"/>
    </source>
</evidence>
<evidence type="ECO:0000256" key="3">
    <source>
        <dbReference type="ARBA" id="ARBA00022525"/>
    </source>
</evidence>
<dbReference type="GO" id="GO:0006508">
    <property type="term" value="P:proteolysis"/>
    <property type="evidence" value="ECO:0007669"/>
    <property type="project" value="UniProtKB-KW"/>
</dbReference>
<dbReference type="InParanoid" id="B3MJ97"/>
<dbReference type="PANTHER" id="PTHR24276:SF91">
    <property type="entry name" value="AT26814P-RELATED"/>
    <property type="match status" value="1"/>
</dbReference>
<evidence type="ECO:0000256" key="4">
    <source>
        <dbReference type="ARBA" id="ARBA00022670"/>
    </source>
</evidence>
<evidence type="ECO:0000256" key="11">
    <source>
        <dbReference type="ARBA" id="ARBA00038868"/>
    </source>
</evidence>
<dbReference type="InterPro" id="IPR033116">
    <property type="entry name" value="TRYPSIN_SER"/>
</dbReference>
<proteinExistence type="inferred from homology"/>
<dbReference type="SUPFAM" id="SSF50494">
    <property type="entry name" value="Trypsin-like serine proteases"/>
    <property type="match status" value="1"/>
</dbReference>
<dbReference type="OMA" id="MIDHEIC"/>
<evidence type="ECO:0000256" key="7">
    <source>
        <dbReference type="ARBA" id="ARBA00022825"/>
    </source>
</evidence>
<dbReference type="InterPro" id="IPR050430">
    <property type="entry name" value="Peptidase_S1"/>
</dbReference>
<evidence type="ECO:0000256" key="12">
    <source>
        <dbReference type="RuleBase" id="RU363034"/>
    </source>
</evidence>
<dbReference type="Proteomes" id="UP000007801">
    <property type="component" value="Unassembled WGS sequence"/>
</dbReference>
<keyword evidence="5 13" id="KW-0732">Signal</keyword>
<dbReference type="GO" id="GO:0005576">
    <property type="term" value="C:extracellular region"/>
    <property type="evidence" value="ECO:0007669"/>
    <property type="project" value="UniProtKB-SubCell"/>
</dbReference>
<keyword evidence="6 12" id="KW-0378">Hydrolase</keyword>
<dbReference type="InterPro" id="IPR001314">
    <property type="entry name" value="Peptidase_S1A"/>
</dbReference>
<dbReference type="eggNOG" id="KOG3627">
    <property type="taxonomic scope" value="Eukaryota"/>
</dbReference>
<dbReference type="SMR" id="B3MJ97"/>
<dbReference type="PRINTS" id="PR00722">
    <property type="entry name" value="CHYMOTRYPSIN"/>
</dbReference>
<dbReference type="SMART" id="SM00020">
    <property type="entry name" value="Tryp_SPc"/>
    <property type="match status" value="1"/>
</dbReference>
<keyword evidence="7 12" id="KW-0720">Serine protease</keyword>
<reference evidence="15 16" key="1">
    <citation type="journal article" date="2007" name="Nature">
        <title>Evolution of genes and genomes on the Drosophila phylogeny.</title>
        <authorList>
            <consortium name="Drosophila 12 Genomes Consortium"/>
            <person name="Clark A.G."/>
            <person name="Eisen M.B."/>
            <person name="Smith D.R."/>
            <person name="Bergman C.M."/>
            <person name="Oliver B."/>
            <person name="Markow T.A."/>
            <person name="Kaufman T.C."/>
            <person name="Kellis M."/>
            <person name="Gelbart W."/>
            <person name="Iyer V.N."/>
            <person name="Pollard D.A."/>
            <person name="Sackton T.B."/>
            <person name="Larracuente A.M."/>
            <person name="Singh N.D."/>
            <person name="Abad J.P."/>
            <person name="Abt D.N."/>
            <person name="Adryan B."/>
            <person name="Aguade M."/>
            <person name="Akashi H."/>
            <person name="Anderson W.W."/>
            <person name="Aquadro C.F."/>
            <person name="Ardell D.H."/>
            <person name="Arguello R."/>
            <person name="Artieri C.G."/>
            <person name="Barbash D.A."/>
            <person name="Barker D."/>
            <person name="Barsanti P."/>
            <person name="Batterham P."/>
            <person name="Batzoglou S."/>
            <person name="Begun D."/>
            <person name="Bhutkar A."/>
            <person name="Blanco E."/>
            <person name="Bosak S.A."/>
            <person name="Bradley R.K."/>
            <person name="Brand A.D."/>
            <person name="Brent M.R."/>
            <person name="Brooks A.N."/>
            <person name="Brown R.H."/>
            <person name="Butlin R.K."/>
            <person name="Caggese C."/>
            <person name="Calvi B.R."/>
            <person name="Bernardo de Carvalho A."/>
            <person name="Caspi A."/>
            <person name="Castrezana S."/>
            <person name="Celniker S.E."/>
            <person name="Chang J.L."/>
            <person name="Chapple C."/>
            <person name="Chatterji S."/>
            <person name="Chinwalla A."/>
            <person name="Civetta A."/>
            <person name="Clifton S.W."/>
            <person name="Comeron J.M."/>
            <person name="Costello J.C."/>
            <person name="Coyne J.A."/>
            <person name="Daub J."/>
            <person name="David R.G."/>
            <person name="Delcher A.L."/>
            <person name="Delehaunty K."/>
            <person name="Do C.B."/>
            <person name="Ebling H."/>
            <person name="Edwards K."/>
            <person name="Eickbush T."/>
            <person name="Evans J.D."/>
            <person name="Filipski A."/>
            <person name="Findeiss S."/>
            <person name="Freyhult E."/>
            <person name="Fulton L."/>
            <person name="Fulton R."/>
            <person name="Garcia A.C."/>
            <person name="Gardiner A."/>
            <person name="Garfield D.A."/>
            <person name="Garvin B.E."/>
            <person name="Gibson G."/>
            <person name="Gilbert D."/>
            <person name="Gnerre S."/>
            <person name="Godfrey J."/>
            <person name="Good R."/>
            <person name="Gotea V."/>
            <person name="Gravely B."/>
            <person name="Greenberg A.J."/>
            <person name="Griffiths-Jones S."/>
            <person name="Gross S."/>
            <person name="Guigo R."/>
            <person name="Gustafson E.A."/>
            <person name="Haerty W."/>
            <person name="Hahn M.W."/>
            <person name="Halligan D.L."/>
            <person name="Halpern A.L."/>
            <person name="Halter G.M."/>
            <person name="Han M.V."/>
            <person name="Heger A."/>
            <person name="Hillier L."/>
            <person name="Hinrichs A.S."/>
            <person name="Holmes I."/>
            <person name="Hoskins R.A."/>
            <person name="Hubisz M.J."/>
            <person name="Hultmark D."/>
            <person name="Huntley M.A."/>
            <person name="Jaffe D.B."/>
            <person name="Jagadeeshan S."/>
            <person name="Jeck W.R."/>
            <person name="Johnson J."/>
            <person name="Jones C.D."/>
            <person name="Jordan W.C."/>
            <person name="Karpen G.H."/>
            <person name="Kataoka E."/>
            <person name="Keightley P.D."/>
            <person name="Kheradpour P."/>
            <person name="Kirkness E.F."/>
            <person name="Koerich L.B."/>
            <person name="Kristiansen K."/>
            <person name="Kudrna D."/>
            <person name="Kulathinal R.J."/>
            <person name="Kumar S."/>
            <person name="Kwok R."/>
            <person name="Lander E."/>
            <person name="Langley C.H."/>
            <person name="Lapoint R."/>
            <person name="Lazzaro B.P."/>
            <person name="Lee S.J."/>
            <person name="Levesque L."/>
            <person name="Li R."/>
            <person name="Lin C.F."/>
            <person name="Lin M.F."/>
            <person name="Lindblad-Toh K."/>
            <person name="Llopart A."/>
            <person name="Long M."/>
            <person name="Low L."/>
            <person name="Lozovsky E."/>
            <person name="Lu J."/>
            <person name="Luo M."/>
            <person name="Machado C.A."/>
            <person name="Makalowski W."/>
            <person name="Marzo M."/>
            <person name="Matsuda M."/>
            <person name="Matzkin L."/>
            <person name="McAllister B."/>
            <person name="McBride C.S."/>
            <person name="McKernan B."/>
            <person name="McKernan K."/>
            <person name="Mendez-Lago M."/>
            <person name="Minx P."/>
            <person name="Mollenhauer M.U."/>
            <person name="Montooth K."/>
            <person name="Mount S.M."/>
            <person name="Mu X."/>
            <person name="Myers E."/>
            <person name="Negre B."/>
            <person name="Newfeld S."/>
            <person name="Nielsen R."/>
            <person name="Noor M.A."/>
            <person name="O'Grady P."/>
            <person name="Pachter L."/>
            <person name="Papaceit M."/>
            <person name="Parisi M.J."/>
            <person name="Parisi M."/>
            <person name="Parts L."/>
            <person name="Pedersen J.S."/>
            <person name="Pesole G."/>
            <person name="Phillippy A.M."/>
            <person name="Ponting C.P."/>
            <person name="Pop M."/>
            <person name="Porcelli D."/>
            <person name="Powell J.R."/>
            <person name="Prohaska S."/>
            <person name="Pruitt K."/>
            <person name="Puig M."/>
            <person name="Quesneville H."/>
            <person name="Ram K.R."/>
            <person name="Rand D."/>
            <person name="Rasmussen M.D."/>
            <person name="Reed L.K."/>
            <person name="Reenan R."/>
            <person name="Reily A."/>
            <person name="Remington K.A."/>
            <person name="Rieger T.T."/>
            <person name="Ritchie M.G."/>
            <person name="Robin C."/>
            <person name="Rogers Y.H."/>
            <person name="Rohde C."/>
            <person name="Rozas J."/>
            <person name="Rubenfield M.J."/>
            <person name="Ruiz A."/>
            <person name="Russo S."/>
            <person name="Salzberg S.L."/>
            <person name="Sanchez-Gracia A."/>
            <person name="Saranga D.J."/>
            <person name="Sato H."/>
            <person name="Schaeffer S.W."/>
            <person name="Schatz M.C."/>
            <person name="Schlenke T."/>
            <person name="Schwartz R."/>
            <person name="Segarra C."/>
            <person name="Singh R.S."/>
            <person name="Sirot L."/>
            <person name="Sirota M."/>
            <person name="Sisneros N.B."/>
            <person name="Smith C.D."/>
            <person name="Smith T.F."/>
            <person name="Spieth J."/>
            <person name="Stage D.E."/>
            <person name="Stark A."/>
            <person name="Stephan W."/>
            <person name="Strausberg R.L."/>
            <person name="Strempel S."/>
            <person name="Sturgill D."/>
            <person name="Sutton G."/>
            <person name="Sutton G.G."/>
            <person name="Tao W."/>
            <person name="Teichmann S."/>
            <person name="Tobari Y.N."/>
            <person name="Tomimura Y."/>
            <person name="Tsolas J.M."/>
            <person name="Valente V.L."/>
            <person name="Venter E."/>
            <person name="Venter J.C."/>
            <person name="Vicario S."/>
            <person name="Vieira F.G."/>
            <person name="Vilella A.J."/>
            <person name="Villasante A."/>
            <person name="Walenz B."/>
            <person name="Wang J."/>
            <person name="Wasserman M."/>
            <person name="Watts T."/>
            <person name="Wilson D."/>
            <person name="Wilson R.K."/>
            <person name="Wing R.A."/>
            <person name="Wolfner M.F."/>
            <person name="Wong A."/>
            <person name="Wong G.K."/>
            <person name="Wu C.I."/>
            <person name="Wu G."/>
            <person name="Yamamoto D."/>
            <person name="Yang H.P."/>
            <person name="Yang S.P."/>
            <person name="Yorke J.A."/>
            <person name="Yoshida K."/>
            <person name="Zdobnov E."/>
            <person name="Zhang P."/>
            <person name="Zhang Y."/>
            <person name="Zimin A.V."/>
            <person name="Baldwin J."/>
            <person name="Abdouelleil A."/>
            <person name="Abdulkadir J."/>
            <person name="Abebe A."/>
            <person name="Abera B."/>
            <person name="Abreu J."/>
            <person name="Acer S.C."/>
            <person name="Aftuck L."/>
            <person name="Alexander A."/>
            <person name="An P."/>
            <person name="Anderson E."/>
            <person name="Anderson S."/>
            <person name="Arachi H."/>
            <person name="Azer M."/>
            <person name="Bachantsang P."/>
            <person name="Barry A."/>
            <person name="Bayul T."/>
            <person name="Berlin A."/>
            <person name="Bessette D."/>
            <person name="Bloom T."/>
            <person name="Blye J."/>
            <person name="Boguslavskiy L."/>
            <person name="Bonnet C."/>
            <person name="Boukhgalter B."/>
            <person name="Bourzgui I."/>
            <person name="Brown A."/>
            <person name="Cahill P."/>
            <person name="Channer S."/>
            <person name="Cheshatsang Y."/>
            <person name="Chuda L."/>
            <person name="Citroen M."/>
            <person name="Collymore A."/>
            <person name="Cooke P."/>
            <person name="Costello M."/>
            <person name="D'Aco K."/>
            <person name="Daza R."/>
            <person name="De Haan G."/>
            <person name="DeGray S."/>
            <person name="DeMaso C."/>
            <person name="Dhargay N."/>
            <person name="Dooley K."/>
            <person name="Dooley E."/>
            <person name="Doricent M."/>
            <person name="Dorje P."/>
            <person name="Dorjee K."/>
            <person name="Dupes A."/>
            <person name="Elong R."/>
            <person name="Falk J."/>
            <person name="Farina A."/>
            <person name="Faro S."/>
            <person name="Ferguson D."/>
            <person name="Fisher S."/>
            <person name="Foley C.D."/>
            <person name="Franke A."/>
            <person name="Friedrich D."/>
            <person name="Gadbois L."/>
            <person name="Gearin G."/>
            <person name="Gearin C.R."/>
            <person name="Giannoukos G."/>
            <person name="Goode T."/>
            <person name="Graham J."/>
            <person name="Grandbois E."/>
            <person name="Grewal S."/>
            <person name="Gyaltsen K."/>
            <person name="Hafez N."/>
            <person name="Hagos B."/>
            <person name="Hall J."/>
            <person name="Henson C."/>
            <person name="Hollinger A."/>
            <person name="Honan T."/>
            <person name="Huard M.D."/>
            <person name="Hughes L."/>
            <person name="Hurhula B."/>
            <person name="Husby M.E."/>
            <person name="Kamat A."/>
            <person name="Kanga B."/>
            <person name="Kashin S."/>
            <person name="Khazanovich D."/>
            <person name="Kisner P."/>
            <person name="Lance K."/>
            <person name="Lara M."/>
            <person name="Lee W."/>
            <person name="Lennon N."/>
            <person name="Letendre F."/>
            <person name="LeVine R."/>
            <person name="Lipovsky A."/>
            <person name="Liu X."/>
            <person name="Liu J."/>
            <person name="Liu S."/>
            <person name="Lokyitsang T."/>
            <person name="Lokyitsang Y."/>
            <person name="Lubonja R."/>
            <person name="Lui A."/>
            <person name="MacDonald P."/>
            <person name="Magnisalis V."/>
            <person name="Maru K."/>
            <person name="Matthews C."/>
            <person name="McCusker W."/>
            <person name="McDonough S."/>
            <person name="Mehta T."/>
            <person name="Meldrim J."/>
            <person name="Meneus L."/>
            <person name="Mihai O."/>
            <person name="Mihalev A."/>
            <person name="Mihova T."/>
            <person name="Mittelman R."/>
            <person name="Mlenga V."/>
            <person name="Montmayeur A."/>
            <person name="Mulrain L."/>
            <person name="Navidi A."/>
            <person name="Naylor J."/>
            <person name="Negash T."/>
            <person name="Nguyen T."/>
            <person name="Nguyen N."/>
            <person name="Nicol R."/>
            <person name="Norbu C."/>
            <person name="Norbu N."/>
            <person name="Novod N."/>
            <person name="O'Neill B."/>
            <person name="Osman S."/>
            <person name="Markiewicz E."/>
            <person name="Oyono O.L."/>
            <person name="Patti C."/>
            <person name="Phunkhang P."/>
            <person name="Pierre F."/>
            <person name="Priest M."/>
            <person name="Raghuraman S."/>
            <person name="Rege F."/>
            <person name="Reyes R."/>
            <person name="Rise C."/>
            <person name="Rogov P."/>
            <person name="Ross K."/>
            <person name="Ryan E."/>
            <person name="Settipalli S."/>
            <person name="Shea T."/>
            <person name="Sherpa N."/>
            <person name="Shi L."/>
            <person name="Shih D."/>
            <person name="Sparrow T."/>
            <person name="Spaulding J."/>
            <person name="Stalker J."/>
            <person name="Stange-Thomann N."/>
            <person name="Stavropoulos S."/>
            <person name="Stone C."/>
            <person name="Strader C."/>
            <person name="Tesfaye S."/>
            <person name="Thomson T."/>
            <person name="Thoulutsang Y."/>
            <person name="Thoulutsang D."/>
            <person name="Topham K."/>
            <person name="Topping I."/>
            <person name="Tsamla T."/>
            <person name="Vassiliev H."/>
            <person name="Vo A."/>
            <person name="Wangchuk T."/>
            <person name="Wangdi T."/>
            <person name="Weiand M."/>
            <person name="Wilkinson J."/>
            <person name="Wilson A."/>
            <person name="Yadav S."/>
            <person name="Young G."/>
            <person name="Yu Q."/>
            <person name="Zembek L."/>
            <person name="Zhong D."/>
            <person name="Zimmer A."/>
            <person name="Zwirko Z."/>
            <person name="Jaffe D.B."/>
            <person name="Alvarez P."/>
            <person name="Brockman W."/>
            <person name="Butler J."/>
            <person name="Chin C."/>
            <person name="Gnerre S."/>
            <person name="Grabherr M."/>
            <person name="Kleber M."/>
            <person name="Mauceli E."/>
            <person name="MacCallum I."/>
        </authorList>
    </citation>
    <scope>NUCLEOTIDE SEQUENCE [LARGE SCALE GENOMIC DNA]</scope>
    <source>
        <strain evidence="16">Tucson 14024-0371.13</strain>
    </source>
</reference>
<comment type="similarity">
    <text evidence="2">Belongs to the peptidase S1 family.</text>
</comment>
<dbReference type="InterPro" id="IPR043504">
    <property type="entry name" value="Peptidase_S1_PA_chymotrypsin"/>
</dbReference>
<dbReference type="GO" id="GO:0004252">
    <property type="term" value="F:serine-type endopeptidase activity"/>
    <property type="evidence" value="ECO:0007669"/>
    <property type="project" value="UniProtKB-EC"/>
</dbReference>
<dbReference type="Gene3D" id="2.40.10.10">
    <property type="entry name" value="Trypsin-like serine proteases"/>
    <property type="match status" value="1"/>
</dbReference>
<feature type="chain" id="PRO_5002790813" description="trypsin" evidence="13">
    <location>
        <begin position="19"/>
        <end position="246"/>
    </location>
</feature>
<sequence length="246" mass="26061">MLFFYGLWLISCGTLISAKWIPSRIVGGHSVAITSVPWQVSLQQNGNHFCGGAIYSEDIVITAAHCVISTHPAYLSVRVGSSDSNSGGQEVRISRILVHEDYNDNTVANDVAVLRLESRLKLDASVRAIPLAVSAPRTATSARVSGWGTIGYQKPQSSTLLATDVSIVDQEQCNRAYGGWIQNVMICASAPGKDACQGDSGGPLVSGGKLVGIVSFGNGCAHPRYPGVYSNVAVLRSWILNAVNSI</sequence>
<dbReference type="PhylomeDB" id="B3MJ97"/>
<feature type="domain" description="Peptidase S1" evidence="14">
    <location>
        <begin position="25"/>
        <end position="244"/>
    </location>
</feature>
<evidence type="ECO:0000256" key="5">
    <source>
        <dbReference type="ARBA" id="ARBA00022729"/>
    </source>
</evidence>
<evidence type="ECO:0000256" key="1">
    <source>
        <dbReference type="ARBA" id="ARBA00004239"/>
    </source>
</evidence>
<evidence type="ECO:0000256" key="9">
    <source>
        <dbReference type="ARBA" id="ARBA00023157"/>
    </source>
</evidence>
<dbReference type="InterPro" id="IPR018114">
    <property type="entry name" value="TRYPSIN_HIS"/>
</dbReference>
<dbReference type="AlphaFoldDB" id="B3MJ97"/>
<dbReference type="MEROPS" id="S01.A86"/>
<dbReference type="InterPro" id="IPR009003">
    <property type="entry name" value="Peptidase_S1_PA"/>
</dbReference>
<organism evidence="15 16">
    <name type="scientific">Drosophila ananassae</name>
    <name type="common">Fruit fly</name>
    <dbReference type="NCBI Taxonomy" id="7217"/>
    <lineage>
        <taxon>Eukaryota</taxon>
        <taxon>Metazoa</taxon>
        <taxon>Ecdysozoa</taxon>
        <taxon>Arthropoda</taxon>
        <taxon>Hexapoda</taxon>
        <taxon>Insecta</taxon>
        <taxon>Pterygota</taxon>
        <taxon>Neoptera</taxon>
        <taxon>Endopterygota</taxon>
        <taxon>Diptera</taxon>
        <taxon>Brachycera</taxon>
        <taxon>Muscomorpha</taxon>
        <taxon>Ephydroidea</taxon>
        <taxon>Drosophilidae</taxon>
        <taxon>Drosophila</taxon>
        <taxon>Sophophora</taxon>
    </lineage>
</organism>
<keyword evidence="3" id="KW-0964">Secreted</keyword>
<keyword evidence="8" id="KW-0865">Zymogen</keyword>
<dbReference type="PROSITE" id="PS00135">
    <property type="entry name" value="TRYPSIN_SER"/>
    <property type="match status" value="1"/>
</dbReference>
<dbReference type="OrthoDB" id="10059102at2759"/>
<evidence type="ECO:0000256" key="8">
    <source>
        <dbReference type="ARBA" id="ARBA00023145"/>
    </source>
</evidence>